<protein>
    <recommendedName>
        <fullName evidence="3">Disease resistance R13L4/SHOC-2-like LRR domain-containing protein</fullName>
    </recommendedName>
</protein>
<dbReference type="AlphaFoldDB" id="A0A7J6G9Y9"/>
<proteinExistence type="predicted"/>
<feature type="domain" description="Disease resistance R13L4/SHOC-2-like LRR" evidence="3">
    <location>
        <begin position="181"/>
        <end position="292"/>
    </location>
</feature>
<dbReference type="GO" id="GO:0006952">
    <property type="term" value="P:defense response"/>
    <property type="evidence" value="ECO:0007669"/>
    <property type="project" value="UniProtKB-KW"/>
</dbReference>
<dbReference type="Pfam" id="PF23598">
    <property type="entry name" value="LRR_14"/>
    <property type="match status" value="1"/>
</dbReference>
<dbReference type="Gene3D" id="3.80.10.10">
    <property type="entry name" value="Ribonuclease Inhibitor"/>
    <property type="match status" value="2"/>
</dbReference>
<dbReference type="InterPro" id="IPR055414">
    <property type="entry name" value="LRR_R13L4/SHOC2-like"/>
</dbReference>
<gene>
    <name evidence="4" type="ORF">F8388_023798</name>
</gene>
<evidence type="ECO:0000256" key="2">
    <source>
        <dbReference type="ARBA" id="ARBA00022821"/>
    </source>
</evidence>
<sequence length="293" mass="33354">MELVQYIDNRGDLRCSFGCLESLHIWGLPNLEGFSRHETGNEMFPCLSSLYVTNCPKLRLPKLGSVKSLRVYGVSQQLLESISNLCGLTELHMSRCDLTSLPQNMLHNLTTLQKLTINRFEKIQELPSDFLNGLIALQSLQIWNCPELKCLPEGMFEHCSLRRVVIGNCPALEEGFPSGPNQLISLQHLSIASQRLPVLPEGLQHLSSLEYLEISYISELASLPDWLGNLTTLKELKIIECPDLECLPMSMQRLTNLKTLSIQRCPKLEQRCEKEIGEDWHKISHIPHLDIRR</sequence>
<keyword evidence="1" id="KW-0677">Repeat</keyword>
<dbReference type="PANTHER" id="PTHR36766:SF70">
    <property type="entry name" value="DISEASE RESISTANCE PROTEIN RGA4"/>
    <property type="match status" value="1"/>
</dbReference>
<dbReference type="EMBL" id="JAATIP010000068">
    <property type="protein sequence ID" value="KAF4379781.1"/>
    <property type="molecule type" value="Genomic_DNA"/>
</dbReference>
<evidence type="ECO:0000259" key="3">
    <source>
        <dbReference type="Pfam" id="PF23598"/>
    </source>
</evidence>
<comment type="caution">
    <text evidence="4">The sequence shown here is derived from an EMBL/GenBank/DDBJ whole genome shotgun (WGS) entry which is preliminary data.</text>
</comment>
<dbReference type="PANTHER" id="PTHR36766">
    <property type="entry name" value="PLANT BROAD-SPECTRUM MILDEW RESISTANCE PROTEIN RPW8"/>
    <property type="match status" value="1"/>
</dbReference>
<dbReference type="SUPFAM" id="SSF52047">
    <property type="entry name" value="RNI-like"/>
    <property type="match status" value="1"/>
</dbReference>
<organism evidence="4 5">
    <name type="scientific">Cannabis sativa</name>
    <name type="common">Hemp</name>
    <name type="synonym">Marijuana</name>
    <dbReference type="NCBI Taxonomy" id="3483"/>
    <lineage>
        <taxon>Eukaryota</taxon>
        <taxon>Viridiplantae</taxon>
        <taxon>Streptophyta</taxon>
        <taxon>Embryophyta</taxon>
        <taxon>Tracheophyta</taxon>
        <taxon>Spermatophyta</taxon>
        <taxon>Magnoliopsida</taxon>
        <taxon>eudicotyledons</taxon>
        <taxon>Gunneridae</taxon>
        <taxon>Pentapetalae</taxon>
        <taxon>rosids</taxon>
        <taxon>fabids</taxon>
        <taxon>Rosales</taxon>
        <taxon>Cannabaceae</taxon>
        <taxon>Cannabis</taxon>
    </lineage>
</organism>
<accession>A0A7J6G9Y9</accession>
<evidence type="ECO:0000313" key="4">
    <source>
        <dbReference type="EMBL" id="KAF4379781.1"/>
    </source>
</evidence>
<dbReference type="Proteomes" id="UP000525078">
    <property type="component" value="Unassembled WGS sequence"/>
</dbReference>
<reference evidence="4 5" key="1">
    <citation type="journal article" date="2020" name="bioRxiv">
        <title>Sequence and annotation of 42 cannabis genomes reveals extensive copy number variation in cannabinoid synthesis and pathogen resistance genes.</title>
        <authorList>
            <person name="Mckernan K.J."/>
            <person name="Helbert Y."/>
            <person name="Kane L.T."/>
            <person name="Ebling H."/>
            <person name="Zhang L."/>
            <person name="Liu B."/>
            <person name="Eaton Z."/>
            <person name="Mclaughlin S."/>
            <person name="Kingan S."/>
            <person name="Baybayan P."/>
            <person name="Concepcion G."/>
            <person name="Jordan M."/>
            <person name="Riva A."/>
            <person name="Barbazuk W."/>
            <person name="Harkins T."/>
        </authorList>
    </citation>
    <scope>NUCLEOTIDE SEQUENCE [LARGE SCALE GENOMIC DNA]</scope>
    <source>
        <strain evidence="5">cv. Jamaican Lion 4</strain>
        <tissue evidence="4">Leaf</tissue>
    </source>
</reference>
<dbReference type="InterPro" id="IPR032675">
    <property type="entry name" value="LRR_dom_sf"/>
</dbReference>
<evidence type="ECO:0000313" key="5">
    <source>
        <dbReference type="Proteomes" id="UP000525078"/>
    </source>
</evidence>
<evidence type="ECO:0000256" key="1">
    <source>
        <dbReference type="ARBA" id="ARBA00022737"/>
    </source>
</evidence>
<keyword evidence="2" id="KW-0611">Plant defense</keyword>
<name>A0A7J6G9Y9_CANSA</name>